<dbReference type="NCBIfam" id="TIGR02937">
    <property type="entry name" value="sigma70-ECF"/>
    <property type="match status" value="1"/>
</dbReference>
<proteinExistence type="inferred from homology"/>
<dbReference type="InterPro" id="IPR013249">
    <property type="entry name" value="RNA_pol_sigma70_r4_t2"/>
</dbReference>
<reference evidence="8" key="1">
    <citation type="submission" date="2020-02" db="EMBL/GenBank/DDBJ databases">
        <authorList>
            <person name="Meier V. D."/>
        </authorList>
    </citation>
    <scope>NUCLEOTIDE SEQUENCE</scope>
    <source>
        <strain evidence="8">AVDCRST_MAG39</strain>
    </source>
</reference>
<dbReference type="Gene3D" id="1.10.10.10">
    <property type="entry name" value="Winged helix-like DNA-binding domain superfamily/Winged helix DNA-binding domain"/>
    <property type="match status" value="1"/>
</dbReference>
<keyword evidence="2" id="KW-0805">Transcription regulation</keyword>
<dbReference type="Gene3D" id="1.10.1740.10">
    <property type="match status" value="1"/>
</dbReference>
<dbReference type="GO" id="GO:0016987">
    <property type="term" value="F:sigma factor activity"/>
    <property type="evidence" value="ECO:0007669"/>
    <property type="project" value="UniProtKB-KW"/>
</dbReference>
<evidence type="ECO:0000259" key="7">
    <source>
        <dbReference type="Pfam" id="PF08281"/>
    </source>
</evidence>
<evidence type="ECO:0000256" key="4">
    <source>
        <dbReference type="ARBA" id="ARBA00023125"/>
    </source>
</evidence>
<dbReference type="Pfam" id="PF04542">
    <property type="entry name" value="Sigma70_r2"/>
    <property type="match status" value="1"/>
</dbReference>
<evidence type="ECO:0000256" key="5">
    <source>
        <dbReference type="ARBA" id="ARBA00023163"/>
    </source>
</evidence>
<name>A0A6J4SWC4_9SPHN</name>
<evidence type="ECO:0008006" key="9">
    <source>
        <dbReference type="Google" id="ProtNLM"/>
    </source>
</evidence>
<evidence type="ECO:0000259" key="6">
    <source>
        <dbReference type="Pfam" id="PF04542"/>
    </source>
</evidence>
<evidence type="ECO:0000256" key="1">
    <source>
        <dbReference type="ARBA" id="ARBA00010641"/>
    </source>
</evidence>
<dbReference type="InterPro" id="IPR036388">
    <property type="entry name" value="WH-like_DNA-bd_sf"/>
</dbReference>
<protein>
    <recommendedName>
        <fullName evidence="9">RNA polymerase ECF-type sigma factor</fullName>
    </recommendedName>
</protein>
<dbReference type="GO" id="GO:0006352">
    <property type="term" value="P:DNA-templated transcription initiation"/>
    <property type="evidence" value="ECO:0007669"/>
    <property type="project" value="InterPro"/>
</dbReference>
<keyword evidence="3" id="KW-0731">Sigma factor</keyword>
<dbReference type="AlphaFoldDB" id="A0A6J4SWC4"/>
<dbReference type="EMBL" id="CADCVW010000071">
    <property type="protein sequence ID" value="CAA9507308.1"/>
    <property type="molecule type" value="Genomic_DNA"/>
</dbReference>
<keyword evidence="4" id="KW-0238">DNA-binding</keyword>
<dbReference type="InterPro" id="IPR013324">
    <property type="entry name" value="RNA_pol_sigma_r3/r4-like"/>
</dbReference>
<keyword evidence="5" id="KW-0804">Transcription</keyword>
<dbReference type="SUPFAM" id="SSF88659">
    <property type="entry name" value="Sigma3 and sigma4 domains of RNA polymerase sigma factors"/>
    <property type="match status" value="1"/>
</dbReference>
<feature type="domain" description="RNA polymerase sigma-70 region 2" evidence="6">
    <location>
        <begin position="35"/>
        <end position="97"/>
    </location>
</feature>
<evidence type="ECO:0000256" key="2">
    <source>
        <dbReference type="ARBA" id="ARBA00023015"/>
    </source>
</evidence>
<sequence>MHWGGNGADGELTELLARAQTGDADAYRRFLRGAAPFIRAVARRRLRGDEAVEDAVQEALLTVHRVRHTYEPGRPVEPWLAAIAVRRAIDIARRGGRVGRREVHDEAAYETFADPRTNAVERNDDARELRRMMDELSPGQKEAIELLKMREMSLAEASTASGQSVASLKVNVHRAIKRMRLMLAKGPPE</sequence>
<dbReference type="PANTHER" id="PTHR43133">
    <property type="entry name" value="RNA POLYMERASE ECF-TYPE SIGMA FACTO"/>
    <property type="match status" value="1"/>
</dbReference>
<evidence type="ECO:0000256" key="3">
    <source>
        <dbReference type="ARBA" id="ARBA00023082"/>
    </source>
</evidence>
<feature type="domain" description="RNA polymerase sigma factor 70 region 4 type 2" evidence="7">
    <location>
        <begin position="127"/>
        <end position="179"/>
    </location>
</feature>
<accession>A0A6J4SWC4</accession>
<dbReference type="PANTHER" id="PTHR43133:SF58">
    <property type="entry name" value="ECF RNA POLYMERASE SIGMA FACTOR SIGD"/>
    <property type="match status" value="1"/>
</dbReference>
<dbReference type="GO" id="GO:0003677">
    <property type="term" value="F:DNA binding"/>
    <property type="evidence" value="ECO:0007669"/>
    <property type="project" value="UniProtKB-KW"/>
</dbReference>
<dbReference type="InterPro" id="IPR007627">
    <property type="entry name" value="RNA_pol_sigma70_r2"/>
</dbReference>
<organism evidence="8">
    <name type="scientific">uncultured Sphingomonadaceae bacterium</name>
    <dbReference type="NCBI Taxonomy" id="169976"/>
    <lineage>
        <taxon>Bacteria</taxon>
        <taxon>Pseudomonadati</taxon>
        <taxon>Pseudomonadota</taxon>
        <taxon>Alphaproteobacteria</taxon>
        <taxon>Sphingomonadales</taxon>
        <taxon>Sphingomonadaceae</taxon>
        <taxon>environmental samples</taxon>
    </lineage>
</organism>
<dbReference type="Pfam" id="PF08281">
    <property type="entry name" value="Sigma70_r4_2"/>
    <property type="match status" value="1"/>
</dbReference>
<dbReference type="InterPro" id="IPR039425">
    <property type="entry name" value="RNA_pol_sigma-70-like"/>
</dbReference>
<evidence type="ECO:0000313" key="8">
    <source>
        <dbReference type="EMBL" id="CAA9507308.1"/>
    </source>
</evidence>
<gene>
    <name evidence="8" type="ORF">AVDCRST_MAG39-1716</name>
</gene>
<dbReference type="InterPro" id="IPR014284">
    <property type="entry name" value="RNA_pol_sigma-70_dom"/>
</dbReference>
<dbReference type="SUPFAM" id="SSF88946">
    <property type="entry name" value="Sigma2 domain of RNA polymerase sigma factors"/>
    <property type="match status" value="1"/>
</dbReference>
<dbReference type="InterPro" id="IPR013325">
    <property type="entry name" value="RNA_pol_sigma_r2"/>
</dbReference>
<comment type="similarity">
    <text evidence="1">Belongs to the sigma-70 factor family. ECF subfamily.</text>
</comment>